<gene>
    <name evidence="4" type="ORF">J8TS2_13690</name>
</gene>
<organism evidence="4 5">
    <name type="scientific">Lederbergia ruris</name>
    <dbReference type="NCBI Taxonomy" id="217495"/>
    <lineage>
        <taxon>Bacteria</taxon>
        <taxon>Bacillati</taxon>
        <taxon>Bacillota</taxon>
        <taxon>Bacilli</taxon>
        <taxon>Bacillales</taxon>
        <taxon>Bacillaceae</taxon>
        <taxon>Lederbergia</taxon>
    </lineage>
</organism>
<evidence type="ECO:0000259" key="3">
    <source>
        <dbReference type="Pfam" id="PF08240"/>
    </source>
</evidence>
<dbReference type="Gene3D" id="3.40.50.720">
    <property type="entry name" value="NAD(P)-binding Rossmann-like Domain"/>
    <property type="match status" value="1"/>
</dbReference>
<dbReference type="Pfam" id="PF00107">
    <property type="entry name" value="ADH_zinc_N"/>
    <property type="match status" value="1"/>
</dbReference>
<dbReference type="RefSeq" id="WP_212965908.1">
    <property type="nucleotide sequence ID" value="NZ_BORB01000009.1"/>
</dbReference>
<evidence type="ECO:0000256" key="1">
    <source>
        <dbReference type="ARBA" id="ARBA00023002"/>
    </source>
</evidence>
<comment type="caution">
    <text evidence="4">The sequence shown here is derived from an EMBL/GenBank/DDBJ whole genome shotgun (WGS) entry which is preliminary data.</text>
</comment>
<dbReference type="EMBL" id="BORB01000009">
    <property type="protein sequence ID" value="GIN57050.1"/>
    <property type="molecule type" value="Genomic_DNA"/>
</dbReference>
<feature type="domain" description="Alcohol dehydrogenase-like C-terminal" evidence="2">
    <location>
        <begin position="170"/>
        <end position="297"/>
    </location>
</feature>
<dbReference type="InterPro" id="IPR013154">
    <property type="entry name" value="ADH-like_N"/>
</dbReference>
<dbReference type="InterPro" id="IPR013149">
    <property type="entry name" value="ADH-like_C"/>
</dbReference>
<name>A0ABQ4KGF3_9BACI</name>
<dbReference type="SUPFAM" id="SSF51735">
    <property type="entry name" value="NAD(P)-binding Rossmann-fold domains"/>
    <property type="match status" value="1"/>
</dbReference>
<dbReference type="InterPro" id="IPR050129">
    <property type="entry name" value="Zn_alcohol_dh"/>
</dbReference>
<proteinExistence type="predicted"/>
<keyword evidence="1" id="KW-0560">Oxidoreductase</keyword>
<dbReference type="Pfam" id="PF08240">
    <property type="entry name" value="ADH_N"/>
    <property type="match status" value="1"/>
</dbReference>
<feature type="domain" description="Alcohol dehydrogenase-like N-terminal" evidence="3">
    <location>
        <begin position="24"/>
        <end position="131"/>
    </location>
</feature>
<dbReference type="InterPro" id="IPR036291">
    <property type="entry name" value="NAD(P)-bd_dom_sf"/>
</dbReference>
<sequence length="338" mass="36989">MKSIICEEPNQLKPKEISYPTRVEGEALIQIKRIGICGTDMHAYKGNQPFFTYPRILGHELSGLIIEIDENEAGLMVGDQVAIIPYLHCGACLACRKGKTNCCTELSVIGVHQDGGMCEVLSVPITNLMKTNGISLDQAAILEPLSIGAHAVRRANIQKGETVLVIGAGPIGLGVMAFAKHQGASVIAMDINEERLQFCQEWAKMDATVQAGEGSFQTLAKKTNGDLPTIVFDATGNVHSMEGAFQYVAHGGTLIYVGLVQNEIRFFDPDFHKKELSLLSSRNATRDDFMYVLERLQAGGVNSDAYITHHCPFAEMIVHFDRWLLPESKVIKAMVKLG</sequence>
<dbReference type="Gene3D" id="3.90.180.10">
    <property type="entry name" value="Medium-chain alcohol dehydrogenases, catalytic domain"/>
    <property type="match status" value="1"/>
</dbReference>
<dbReference type="CDD" id="cd08261">
    <property type="entry name" value="Zn_ADH7"/>
    <property type="match status" value="1"/>
</dbReference>
<dbReference type="PANTHER" id="PTHR43401:SF3">
    <property type="entry name" value="L-GALACTONATE-5-DEHYDROGENASE"/>
    <property type="match status" value="1"/>
</dbReference>
<protein>
    <submittedName>
        <fullName evidence="4">Alcohol dehydrogenase</fullName>
    </submittedName>
</protein>
<dbReference type="InterPro" id="IPR011032">
    <property type="entry name" value="GroES-like_sf"/>
</dbReference>
<keyword evidence="5" id="KW-1185">Reference proteome</keyword>
<evidence type="ECO:0000313" key="4">
    <source>
        <dbReference type="EMBL" id="GIN57050.1"/>
    </source>
</evidence>
<dbReference type="SUPFAM" id="SSF50129">
    <property type="entry name" value="GroES-like"/>
    <property type="match status" value="1"/>
</dbReference>
<evidence type="ECO:0000313" key="5">
    <source>
        <dbReference type="Proteomes" id="UP000679950"/>
    </source>
</evidence>
<dbReference type="PANTHER" id="PTHR43401">
    <property type="entry name" value="L-THREONINE 3-DEHYDROGENASE"/>
    <property type="match status" value="1"/>
</dbReference>
<evidence type="ECO:0000259" key="2">
    <source>
        <dbReference type="Pfam" id="PF00107"/>
    </source>
</evidence>
<accession>A0ABQ4KGF3</accession>
<dbReference type="Proteomes" id="UP000679950">
    <property type="component" value="Unassembled WGS sequence"/>
</dbReference>
<reference evidence="4 5" key="1">
    <citation type="submission" date="2021-03" db="EMBL/GenBank/DDBJ databases">
        <title>Antimicrobial resistance genes in bacteria isolated from Japanese honey, and their potential for conferring macrolide and lincosamide resistance in the American foulbrood pathogen Paenibacillus larvae.</title>
        <authorList>
            <person name="Okamoto M."/>
            <person name="Kumagai M."/>
            <person name="Kanamori H."/>
            <person name="Takamatsu D."/>
        </authorList>
    </citation>
    <scope>NUCLEOTIDE SEQUENCE [LARGE SCALE GENOMIC DNA]</scope>
    <source>
        <strain evidence="4 5">J8TS2</strain>
    </source>
</reference>